<evidence type="ECO:0000256" key="4">
    <source>
        <dbReference type="ARBA" id="ARBA00023316"/>
    </source>
</evidence>
<organism evidence="6 7">
    <name type="scientific">Clostridium saudiense</name>
    <dbReference type="NCBI Taxonomy" id="1414720"/>
    <lineage>
        <taxon>Bacteria</taxon>
        <taxon>Bacillati</taxon>
        <taxon>Bacillota</taxon>
        <taxon>Clostridia</taxon>
        <taxon>Eubacteriales</taxon>
        <taxon>Clostridiaceae</taxon>
        <taxon>Clostridium</taxon>
    </lineage>
</organism>
<accession>A0ABS2FBR8</accession>
<dbReference type="EMBL" id="JACJLL010000004">
    <property type="protein sequence ID" value="MBM6817993.1"/>
    <property type="molecule type" value="Genomic_DNA"/>
</dbReference>
<evidence type="ECO:0000256" key="3">
    <source>
        <dbReference type="ARBA" id="ARBA00022944"/>
    </source>
</evidence>
<evidence type="ECO:0000256" key="2">
    <source>
        <dbReference type="ARBA" id="ARBA00022679"/>
    </source>
</evidence>
<dbReference type="RefSeq" id="WP_195964394.1">
    <property type="nucleotide sequence ID" value="NZ_JACJLL010000004.1"/>
</dbReference>
<evidence type="ECO:0000313" key="6">
    <source>
        <dbReference type="EMBL" id="MBM6817993.1"/>
    </source>
</evidence>
<comment type="catalytic activity">
    <reaction evidence="5">
        <text>UDP-N-acetyl-alpha-D-mannosamine + N-acetyl-alpha-D-glucosaminyl-di-trans,octa-cis-undecaprenyl diphosphate = N-acetyl-beta-D-mannosaminyl-(1-&gt;4)-N-acetyl-alpha-D-glucosaminyl di-trans,octa-cis-undecaprenyl diphosphate + UDP + H(+)</text>
        <dbReference type="Rhea" id="RHEA:16053"/>
        <dbReference type="ChEBI" id="CHEBI:15378"/>
        <dbReference type="ChEBI" id="CHEBI:58223"/>
        <dbReference type="ChEBI" id="CHEBI:62959"/>
        <dbReference type="ChEBI" id="CHEBI:68623"/>
        <dbReference type="ChEBI" id="CHEBI:132210"/>
        <dbReference type="EC" id="2.4.1.187"/>
    </reaction>
</comment>
<protein>
    <recommendedName>
        <fullName evidence="5">N-acetylglucosaminyldiphosphoundecaprenol N-acetyl-beta-D-mannosaminyltransferase</fullName>
        <ecNumber evidence="5">2.4.1.187</ecNumber>
    </recommendedName>
    <alternativeName>
        <fullName evidence="5">N-acetylmannosaminyltransferase</fullName>
    </alternativeName>
    <alternativeName>
        <fullName evidence="5">UDP-N-acetylmannosamine transferase</fullName>
    </alternativeName>
    <alternativeName>
        <fullName evidence="5">UDP-N-acetylmannosamine:N-acetylglucosaminyl pyrophosphorylundecaprenol N-acetylmannosaminyltransferase</fullName>
    </alternativeName>
</protein>
<comment type="function">
    <text evidence="5">Catalyzes the conversion of GlcNAc-PP-undecaprenol into ManNAc-GlcNAc-PP-undecaprenol, the first committed lipid intermediate in the de novo synthesis of teichoic acid.</text>
</comment>
<comment type="pathway">
    <text evidence="5">Cell wall biogenesis; teichoic acid biosynthesis.</text>
</comment>
<dbReference type="CDD" id="cd06533">
    <property type="entry name" value="Glyco_transf_WecG_TagA"/>
    <property type="match status" value="1"/>
</dbReference>
<proteinExistence type="inferred from homology"/>
<keyword evidence="7" id="KW-1185">Reference proteome</keyword>
<dbReference type="InterPro" id="IPR004629">
    <property type="entry name" value="WecG_TagA_CpsF"/>
</dbReference>
<dbReference type="PANTHER" id="PTHR34136:SF1">
    <property type="entry name" value="UDP-N-ACETYL-D-MANNOSAMINURONIC ACID TRANSFERASE"/>
    <property type="match status" value="1"/>
</dbReference>
<dbReference type="PANTHER" id="PTHR34136">
    <property type="match status" value="1"/>
</dbReference>
<dbReference type="Proteomes" id="UP000767334">
    <property type="component" value="Unassembled WGS sequence"/>
</dbReference>
<sequence>MGKKEKFKSIDILGYNIFSEDIEKCVKTVFSYDKVHIVSGNPEVLYTGLNNKELFDNFTSKSSLIIPDGVGTQISGKILKTPVQEKIAGIELMKKIIDECEKTGEGIYLLGASEENLKACVANIIRDYPKINIVGYHNGFFDLEDPKEILEEIKKKKPLALFVAMGCPRQEKFIVKYMDQLPCKIYMGVGGSFDVIAEKVNRAPRWMINIGMEWAYRVAKEPWRIKRLGSIPKFIWTVAKSRGNK</sequence>
<comment type="caution">
    <text evidence="6">The sequence shown here is derived from an EMBL/GenBank/DDBJ whole genome shotgun (WGS) entry which is preliminary data.</text>
</comment>
<dbReference type="Pfam" id="PF03808">
    <property type="entry name" value="Glyco_tran_WecG"/>
    <property type="match status" value="1"/>
</dbReference>
<dbReference type="HAMAP" id="MF_02070">
    <property type="entry name" value="TagA_TarA"/>
    <property type="match status" value="1"/>
</dbReference>
<dbReference type="NCBIfam" id="TIGR00696">
    <property type="entry name" value="wecG_tagA_cpsF"/>
    <property type="match status" value="1"/>
</dbReference>
<evidence type="ECO:0000256" key="1">
    <source>
        <dbReference type="ARBA" id="ARBA00022676"/>
    </source>
</evidence>
<evidence type="ECO:0000256" key="5">
    <source>
        <dbReference type="HAMAP-Rule" id="MF_02070"/>
    </source>
</evidence>
<name>A0ABS2FBR8_9CLOT</name>
<keyword evidence="3 5" id="KW-0777">Teichoic acid biosynthesis</keyword>
<comment type="similarity">
    <text evidence="5">Belongs to the glycosyltransferase 26 family. TagA/TarA subfamily.</text>
</comment>
<keyword evidence="2 5" id="KW-0808">Transferase</keyword>
<keyword evidence="1 5" id="KW-0328">Glycosyltransferase</keyword>
<keyword evidence="4 5" id="KW-0961">Cell wall biogenesis/degradation</keyword>
<reference evidence="6 7" key="1">
    <citation type="journal article" date="2021" name="Sci. Rep.">
        <title>The distribution of antibiotic resistance genes in chicken gut microbiota commensals.</title>
        <authorList>
            <person name="Juricova H."/>
            <person name="Matiasovicova J."/>
            <person name="Kubasova T."/>
            <person name="Cejkova D."/>
            <person name="Rychlik I."/>
        </authorList>
    </citation>
    <scope>NUCLEOTIDE SEQUENCE [LARGE SCALE GENOMIC DNA]</scope>
    <source>
        <strain evidence="6 7">An435</strain>
    </source>
</reference>
<dbReference type="InterPro" id="IPR034714">
    <property type="entry name" value="TagA_TarA"/>
</dbReference>
<evidence type="ECO:0000313" key="7">
    <source>
        <dbReference type="Proteomes" id="UP000767334"/>
    </source>
</evidence>
<gene>
    <name evidence="6" type="ORF">H6A19_01330</name>
</gene>
<dbReference type="EC" id="2.4.1.187" evidence="5"/>